<accession>V4AE53</accession>
<dbReference type="Proteomes" id="UP000030746">
    <property type="component" value="Unassembled WGS sequence"/>
</dbReference>
<sequence length="279" mass="31208">MEDDEIVILASDSDSDTYEELFSCSASSPRFIRPSEATNASERKSVTNATGTSSKLCPFISISTDKKEQIERQLIYERNIEFQTQDQNGDHYFVDSRNHDTNSKTDDLSTHGGYQNGHLCKTDVLCDLKKVHSSPSARNDIFLSYTGTRDGICNEEVNESKNERSCQITNNLTMNPKGKVEENGTEPSTSSTVLGFVNEKFGSVTVSAAKNTFEELFEDDIQMALSLSLQRLIRQKPIYAHTVSIEVCKKLYIFINICKIPEVETLQAKDVNTGSDIKI</sequence>
<dbReference type="KEGG" id="lgi:LOTGIDRAFT_160923"/>
<dbReference type="CTD" id="20238530"/>
<reference evidence="1 2" key="1">
    <citation type="journal article" date="2013" name="Nature">
        <title>Insights into bilaterian evolution from three spiralian genomes.</title>
        <authorList>
            <person name="Simakov O."/>
            <person name="Marletaz F."/>
            <person name="Cho S.J."/>
            <person name="Edsinger-Gonzales E."/>
            <person name="Havlak P."/>
            <person name="Hellsten U."/>
            <person name="Kuo D.H."/>
            <person name="Larsson T."/>
            <person name="Lv J."/>
            <person name="Arendt D."/>
            <person name="Savage R."/>
            <person name="Osoegawa K."/>
            <person name="de Jong P."/>
            <person name="Grimwood J."/>
            <person name="Chapman J.A."/>
            <person name="Shapiro H."/>
            <person name="Aerts A."/>
            <person name="Otillar R.P."/>
            <person name="Terry A.Y."/>
            <person name="Boore J.L."/>
            <person name="Grigoriev I.V."/>
            <person name="Lindberg D.R."/>
            <person name="Seaver E.C."/>
            <person name="Weisblat D.A."/>
            <person name="Putnam N.H."/>
            <person name="Rokhsar D.S."/>
        </authorList>
    </citation>
    <scope>NUCLEOTIDE SEQUENCE [LARGE SCALE GENOMIC DNA]</scope>
</reference>
<organism evidence="1 2">
    <name type="scientific">Lottia gigantea</name>
    <name type="common">Giant owl limpet</name>
    <dbReference type="NCBI Taxonomy" id="225164"/>
    <lineage>
        <taxon>Eukaryota</taxon>
        <taxon>Metazoa</taxon>
        <taxon>Spiralia</taxon>
        <taxon>Lophotrochozoa</taxon>
        <taxon>Mollusca</taxon>
        <taxon>Gastropoda</taxon>
        <taxon>Patellogastropoda</taxon>
        <taxon>Lottioidea</taxon>
        <taxon>Lottiidae</taxon>
        <taxon>Lottia</taxon>
    </lineage>
</organism>
<keyword evidence="2" id="KW-1185">Reference proteome</keyword>
<dbReference type="HOGENOM" id="CLU_998485_0_0_1"/>
<gene>
    <name evidence="1" type="ORF">LOTGIDRAFT_160923</name>
</gene>
<dbReference type="GeneID" id="20238530"/>
<dbReference type="RefSeq" id="XP_009054345.1">
    <property type="nucleotide sequence ID" value="XM_009056097.1"/>
</dbReference>
<evidence type="ECO:0000313" key="1">
    <source>
        <dbReference type="EMBL" id="ESO95157.1"/>
    </source>
</evidence>
<proteinExistence type="predicted"/>
<name>V4AE53_LOTGI</name>
<dbReference type="AlphaFoldDB" id="V4AE53"/>
<evidence type="ECO:0000313" key="2">
    <source>
        <dbReference type="Proteomes" id="UP000030746"/>
    </source>
</evidence>
<protein>
    <submittedName>
        <fullName evidence="1">Uncharacterized protein</fullName>
    </submittedName>
</protein>
<dbReference type="EMBL" id="KB201701">
    <property type="protein sequence ID" value="ESO95157.1"/>
    <property type="molecule type" value="Genomic_DNA"/>
</dbReference>